<evidence type="ECO:0000313" key="1">
    <source>
        <dbReference type="EMBL" id="KAK1398572.1"/>
    </source>
</evidence>
<organism evidence="1 2">
    <name type="scientific">Heracleum sosnowskyi</name>
    <dbReference type="NCBI Taxonomy" id="360622"/>
    <lineage>
        <taxon>Eukaryota</taxon>
        <taxon>Viridiplantae</taxon>
        <taxon>Streptophyta</taxon>
        <taxon>Embryophyta</taxon>
        <taxon>Tracheophyta</taxon>
        <taxon>Spermatophyta</taxon>
        <taxon>Magnoliopsida</taxon>
        <taxon>eudicotyledons</taxon>
        <taxon>Gunneridae</taxon>
        <taxon>Pentapetalae</taxon>
        <taxon>asterids</taxon>
        <taxon>campanulids</taxon>
        <taxon>Apiales</taxon>
        <taxon>Apiaceae</taxon>
        <taxon>Apioideae</taxon>
        <taxon>apioid superclade</taxon>
        <taxon>Tordylieae</taxon>
        <taxon>Tordyliinae</taxon>
        <taxon>Heracleum</taxon>
    </lineage>
</organism>
<dbReference type="InterPro" id="IPR009033">
    <property type="entry name" value="Calreticulin/calnexin_P_dom_sf"/>
</dbReference>
<keyword evidence="2" id="KW-1185">Reference proteome</keyword>
<dbReference type="GO" id="GO:0005509">
    <property type="term" value="F:calcium ion binding"/>
    <property type="evidence" value="ECO:0007669"/>
    <property type="project" value="InterPro"/>
</dbReference>
<dbReference type="SUPFAM" id="SSF63887">
    <property type="entry name" value="P-domain of calnexin/calreticulin"/>
    <property type="match status" value="1"/>
</dbReference>
<name>A0AAD8J6D9_9APIA</name>
<dbReference type="EMBL" id="JAUIZM010000002">
    <property type="protein sequence ID" value="KAK1398572.1"/>
    <property type="molecule type" value="Genomic_DNA"/>
</dbReference>
<comment type="caution">
    <text evidence="1">The sequence shown here is derived from an EMBL/GenBank/DDBJ whole genome shotgun (WGS) entry which is preliminary data.</text>
</comment>
<evidence type="ECO:0000313" key="2">
    <source>
        <dbReference type="Proteomes" id="UP001237642"/>
    </source>
</evidence>
<proteinExistence type="predicted"/>
<reference evidence="1" key="2">
    <citation type="submission" date="2023-05" db="EMBL/GenBank/DDBJ databases">
        <authorList>
            <person name="Schelkunov M.I."/>
        </authorList>
    </citation>
    <scope>NUCLEOTIDE SEQUENCE</scope>
    <source>
        <strain evidence="1">Hsosn_3</strain>
        <tissue evidence="1">Leaf</tissue>
    </source>
</reference>
<reference evidence="1" key="1">
    <citation type="submission" date="2023-02" db="EMBL/GenBank/DDBJ databases">
        <title>Genome of toxic invasive species Heracleum sosnowskyi carries increased number of genes despite the absence of recent whole-genome duplications.</title>
        <authorList>
            <person name="Schelkunov M."/>
            <person name="Shtratnikova V."/>
            <person name="Makarenko M."/>
            <person name="Klepikova A."/>
            <person name="Omelchenko D."/>
            <person name="Novikova G."/>
            <person name="Obukhova E."/>
            <person name="Bogdanov V."/>
            <person name="Penin A."/>
            <person name="Logacheva M."/>
        </authorList>
    </citation>
    <scope>NUCLEOTIDE SEQUENCE</scope>
    <source>
        <strain evidence="1">Hsosn_3</strain>
        <tissue evidence="1">Leaf</tissue>
    </source>
</reference>
<dbReference type="Gene3D" id="2.10.250.10">
    <property type="entry name" value="Calreticulin/calnexin, P domain"/>
    <property type="match status" value="1"/>
</dbReference>
<gene>
    <name evidence="1" type="ORF">POM88_008435</name>
</gene>
<sequence length="128" mass="14861">MLPTAFSLIMLKSRPEDCRVHWDLLPPKKIKDLEAKKGYDDIPKKIQDVNAKKPVDWYDEDDGEETSWYKFSLKSTLHRQRNINAGLSLKEHLQCFTEIHRVSANLNNIMSSITTSKPGDTLWALELY</sequence>
<dbReference type="Proteomes" id="UP001237642">
    <property type="component" value="Unassembled WGS sequence"/>
</dbReference>
<accession>A0AAD8J6D9</accession>
<dbReference type="AlphaFoldDB" id="A0AAD8J6D9"/>
<protein>
    <submittedName>
        <fullName evidence="1">Uncharacterized protein</fullName>
    </submittedName>
</protein>